<feature type="compositionally biased region" description="Polar residues" evidence="1">
    <location>
        <begin position="12"/>
        <end position="24"/>
    </location>
</feature>
<organism evidence="2 3">
    <name type="scientific">Acer negundo</name>
    <name type="common">Box elder</name>
    <dbReference type="NCBI Taxonomy" id="4023"/>
    <lineage>
        <taxon>Eukaryota</taxon>
        <taxon>Viridiplantae</taxon>
        <taxon>Streptophyta</taxon>
        <taxon>Embryophyta</taxon>
        <taxon>Tracheophyta</taxon>
        <taxon>Spermatophyta</taxon>
        <taxon>Magnoliopsida</taxon>
        <taxon>eudicotyledons</taxon>
        <taxon>Gunneridae</taxon>
        <taxon>Pentapetalae</taxon>
        <taxon>rosids</taxon>
        <taxon>malvids</taxon>
        <taxon>Sapindales</taxon>
        <taxon>Sapindaceae</taxon>
        <taxon>Hippocastanoideae</taxon>
        <taxon>Acereae</taxon>
        <taxon>Acer</taxon>
    </lineage>
</organism>
<reference evidence="2" key="2">
    <citation type="submission" date="2023-02" db="EMBL/GenBank/DDBJ databases">
        <authorList>
            <person name="Swenson N.G."/>
            <person name="Wegrzyn J.L."/>
            <person name="Mcevoy S.L."/>
        </authorList>
    </citation>
    <scope>NUCLEOTIDE SEQUENCE</scope>
    <source>
        <strain evidence="2">91603</strain>
        <tissue evidence="2">Leaf</tissue>
    </source>
</reference>
<evidence type="ECO:0000313" key="3">
    <source>
        <dbReference type="Proteomes" id="UP001064489"/>
    </source>
</evidence>
<feature type="region of interest" description="Disordered" evidence="1">
    <location>
        <begin position="1"/>
        <end position="36"/>
    </location>
</feature>
<accession>A0AAD5NIC6</accession>
<feature type="compositionally biased region" description="Basic residues" evidence="1">
    <location>
        <begin position="1"/>
        <end position="11"/>
    </location>
</feature>
<keyword evidence="3" id="KW-1185">Reference proteome</keyword>
<dbReference type="Proteomes" id="UP001064489">
    <property type="component" value="Chromosome 2"/>
</dbReference>
<gene>
    <name evidence="2" type="ORF">LWI28_010681</name>
</gene>
<name>A0AAD5NIC6_ACENE</name>
<dbReference type="AlphaFoldDB" id="A0AAD5NIC6"/>
<evidence type="ECO:0000313" key="2">
    <source>
        <dbReference type="EMBL" id="KAI9160689.1"/>
    </source>
</evidence>
<dbReference type="EMBL" id="JAJSOW010000106">
    <property type="protein sequence ID" value="KAI9160689.1"/>
    <property type="molecule type" value="Genomic_DNA"/>
</dbReference>
<proteinExistence type="predicted"/>
<evidence type="ECO:0000256" key="1">
    <source>
        <dbReference type="SAM" id="MobiDB-lite"/>
    </source>
</evidence>
<protein>
    <submittedName>
        <fullName evidence="2">Uncharacterized protein</fullName>
    </submittedName>
</protein>
<comment type="caution">
    <text evidence="2">The sequence shown here is derived from an EMBL/GenBank/DDBJ whole genome shotgun (WGS) entry which is preliminary data.</text>
</comment>
<reference evidence="2" key="1">
    <citation type="journal article" date="2022" name="Plant J.">
        <title>Strategies of tolerance reflected in two North American maple genomes.</title>
        <authorList>
            <person name="McEvoy S.L."/>
            <person name="Sezen U.U."/>
            <person name="Trouern-Trend A."/>
            <person name="McMahon S.M."/>
            <person name="Schaberg P.G."/>
            <person name="Yang J."/>
            <person name="Wegrzyn J.L."/>
            <person name="Swenson N.G."/>
        </authorList>
    </citation>
    <scope>NUCLEOTIDE SEQUENCE</scope>
    <source>
        <strain evidence="2">91603</strain>
    </source>
</reference>
<sequence>MVKKGIRKKKNSGSQKTTSTTNLSKPKIGKSSRSEIGKTWRLIPIEERAKLGQAVDGAVAARNIFGEQPYHESFVIPNNSDFPPTDEEIPRITNHLGHKAETINRRCTPSR</sequence>